<dbReference type="InterPro" id="IPR036390">
    <property type="entry name" value="WH_DNA-bd_sf"/>
</dbReference>
<dbReference type="PANTHER" id="PTHR10539:SF0">
    <property type="entry name" value="26S PROTEASOME NON-ATPASE REGULATORY SUBUNIT 13"/>
    <property type="match status" value="1"/>
</dbReference>
<evidence type="ECO:0000313" key="11">
    <source>
        <dbReference type="RefSeq" id="XP_015588767.1"/>
    </source>
</evidence>
<comment type="function">
    <text evidence="1">Component of the 26S proteasome, a multiprotein complex involved in the ATP-dependent degradation of ubiquitinated proteins. This complex plays a key role in the maintenance of protein homeostasis by removing misfolded or damaged proteins, which could impair cellular functions, and by removing proteins whose functions are no longer required. Therefore, the proteasome participates in numerous cellular processes, including cell cycle progression, apoptosis, or DNA damage repair.</text>
</comment>
<evidence type="ECO:0000313" key="10">
    <source>
        <dbReference type="Proteomes" id="UP000694920"/>
    </source>
</evidence>
<dbReference type="AlphaFoldDB" id="A0AAJ7FF59"/>
<dbReference type="KEGG" id="ccin:107264721"/>
<evidence type="ECO:0000256" key="1">
    <source>
        <dbReference type="ARBA" id="ARBA00002362"/>
    </source>
</evidence>
<feature type="domain" description="PCI" evidence="9">
    <location>
        <begin position="179"/>
        <end position="346"/>
    </location>
</feature>
<evidence type="ECO:0000256" key="4">
    <source>
        <dbReference type="ARBA" id="ARBA00015732"/>
    </source>
</evidence>
<comment type="similarity">
    <text evidence="2">Belongs to the proteasome subunit S11 family.</text>
</comment>
<evidence type="ECO:0000256" key="8">
    <source>
        <dbReference type="ARBA" id="ARBA00032323"/>
    </source>
</evidence>
<dbReference type="InterPro" id="IPR035298">
    <property type="entry name" value="PSMD13"/>
</dbReference>
<dbReference type="GO" id="GO:0008541">
    <property type="term" value="C:proteasome regulatory particle, lid subcomplex"/>
    <property type="evidence" value="ECO:0007669"/>
    <property type="project" value="TreeGrafter"/>
</dbReference>
<dbReference type="RefSeq" id="XP_015588767.1">
    <property type="nucleotide sequence ID" value="XM_015733281.2"/>
</dbReference>
<dbReference type="GO" id="GO:0006511">
    <property type="term" value="P:ubiquitin-dependent protein catabolic process"/>
    <property type="evidence" value="ECO:0007669"/>
    <property type="project" value="TreeGrafter"/>
</dbReference>
<reference evidence="11" key="1">
    <citation type="submission" date="2025-08" db="UniProtKB">
        <authorList>
            <consortium name="RefSeq"/>
        </authorList>
    </citation>
    <scope>IDENTIFICATION</scope>
</reference>
<protein>
    <recommendedName>
        <fullName evidence="4">26S proteasome non-ATPase regulatory subunit 13</fullName>
    </recommendedName>
    <alternativeName>
        <fullName evidence="6">26S proteasome regulatory subunit RPN9</fullName>
    </alternativeName>
    <alternativeName>
        <fullName evidence="8">26S proteasome regulatory subunit S11</fullName>
    </alternativeName>
    <alternativeName>
        <fullName evidence="7">26S proteasome regulatory subunit p40.5</fullName>
    </alternativeName>
</protein>
<evidence type="ECO:0000256" key="2">
    <source>
        <dbReference type="ARBA" id="ARBA00006207"/>
    </source>
</evidence>
<gene>
    <name evidence="11" type="primary">LOC107264721</name>
</gene>
<comment type="subunit">
    <text evidence="3">Component of the 19S proteasome regulatory particle complex. The 26S proteasome consists of a 20S core particle (CP) and two 19S regulatory subunits (RP). The regulatory particle is made of a lid composed of 9 subunits including PSMD13, a base containing 6 ATPases and few additional components.</text>
</comment>
<dbReference type="Proteomes" id="UP000694920">
    <property type="component" value="Unplaced"/>
</dbReference>
<evidence type="ECO:0000256" key="7">
    <source>
        <dbReference type="ARBA" id="ARBA00031303"/>
    </source>
</evidence>
<proteinExistence type="inferred from homology"/>
<dbReference type="InterPro" id="IPR054179">
    <property type="entry name" value="PSD13_N"/>
</dbReference>
<evidence type="ECO:0000256" key="3">
    <source>
        <dbReference type="ARBA" id="ARBA00011441"/>
    </source>
</evidence>
<dbReference type="SMART" id="SM00088">
    <property type="entry name" value="PINT"/>
    <property type="match status" value="1"/>
</dbReference>
<accession>A0AAJ7FF59</accession>
<keyword evidence="10" id="KW-1185">Reference proteome</keyword>
<dbReference type="PANTHER" id="PTHR10539">
    <property type="entry name" value="26S PROTEASOME NON-ATPASE REGULATORY SUBUNIT 13"/>
    <property type="match status" value="1"/>
</dbReference>
<dbReference type="GO" id="GO:0005198">
    <property type="term" value="F:structural molecule activity"/>
    <property type="evidence" value="ECO:0007669"/>
    <property type="project" value="TreeGrafter"/>
</dbReference>
<evidence type="ECO:0000256" key="6">
    <source>
        <dbReference type="ARBA" id="ARBA00029749"/>
    </source>
</evidence>
<sequence length="385" mass="43663">MTTSSVPKDVSSYLSQMQNVVDAELAADWAQLEELYNKKLWHQLTLKLETFVKHPTLQKGDNLVQLYNNFLSTFENKINPLSLVEILAHVIQQFQDNEEAVKFLEKTESKVKNNNEAVALCKVFAGQILLDKLNDQDRAKKIIEDVEVMLDNADGITTVHGRFYLLASRLYRLQGKHAEYYRTALRYLGCIQLNTLSRSEQEQHAFFLGLAALLGEGIYNLGELLAHPVLESLKGTANGWLVDLLQAFNSGNIAAFEKLKPQWSKVADLVAQELKLRQKISLLCLMEMTFKRQANHRQLTFAEISQETRLPIGEVELLVMKALAQGLVRGAIDQVAGTVNMTWVQPRVLDRSQIARMVQRLEGWCKDVNAMEHLLDTRASDILTL</sequence>
<name>A0AAJ7FF59_CEPCN</name>
<dbReference type="GO" id="GO:0005829">
    <property type="term" value="C:cytosol"/>
    <property type="evidence" value="ECO:0007669"/>
    <property type="project" value="TreeGrafter"/>
</dbReference>
<dbReference type="GO" id="GO:0005634">
    <property type="term" value="C:nucleus"/>
    <property type="evidence" value="ECO:0007669"/>
    <property type="project" value="TreeGrafter"/>
</dbReference>
<dbReference type="Pfam" id="PF22037">
    <property type="entry name" value="PSD13_N"/>
    <property type="match status" value="1"/>
</dbReference>
<dbReference type="InterPro" id="IPR000717">
    <property type="entry name" value="PCI_dom"/>
</dbReference>
<dbReference type="GeneID" id="107264721"/>
<evidence type="ECO:0000256" key="5">
    <source>
        <dbReference type="ARBA" id="ARBA00022942"/>
    </source>
</evidence>
<organism evidence="10 11">
    <name type="scientific">Cephus cinctus</name>
    <name type="common">Wheat stem sawfly</name>
    <dbReference type="NCBI Taxonomy" id="211228"/>
    <lineage>
        <taxon>Eukaryota</taxon>
        <taxon>Metazoa</taxon>
        <taxon>Ecdysozoa</taxon>
        <taxon>Arthropoda</taxon>
        <taxon>Hexapoda</taxon>
        <taxon>Insecta</taxon>
        <taxon>Pterygota</taxon>
        <taxon>Neoptera</taxon>
        <taxon>Endopterygota</taxon>
        <taxon>Hymenoptera</taxon>
        <taxon>Cephoidea</taxon>
        <taxon>Cephidae</taxon>
        <taxon>Cephus</taxon>
    </lineage>
</organism>
<evidence type="ECO:0000259" key="9">
    <source>
        <dbReference type="PROSITE" id="PS50250"/>
    </source>
</evidence>
<dbReference type="SUPFAM" id="SSF46785">
    <property type="entry name" value="Winged helix' DNA-binding domain"/>
    <property type="match status" value="1"/>
</dbReference>
<keyword evidence="5 11" id="KW-0647">Proteasome</keyword>
<dbReference type="PROSITE" id="PS50250">
    <property type="entry name" value="PCI"/>
    <property type="match status" value="1"/>
</dbReference>
<dbReference type="Pfam" id="PF01399">
    <property type="entry name" value="PCI"/>
    <property type="match status" value="1"/>
</dbReference>